<dbReference type="PANTHER" id="PTHR42929:SF1">
    <property type="entry name" value="INNER MEMBRANE ABC TRANSPORTER PERMEASE PROTEIN YDCU-RELATED"/>
    <property type="match status" value="1"/>
</dbReference>
<feature type="transmembrane region" description="Helical" evidence="8">
    <location>
        <begin position="165"/>
        <end position="187"/>
    </location>
</feature>
<keyword evidence="7 8" id="KW-0472">Membrane</keyword>
<evidence type="ECO:0000256" key="8">
    <source>
        <dbReference type="SAM" id="Phobius"/>
    </source>
</evidence>
<evidence type="ECO:0000256" key="6">
    <source>
        <dbReference type="ARBA" id="ARBA00022989"/>
    </source>
</evidence>
<evidence type="ECO:0000256" key="1">
    <source>
        <dbReference type="ARBA" id="ARBA00004651"/>
    </source>
</evidence>
<dbReference type="InterPro" id="IPR000515">
    <property type="entry name" value="MetI-like"/>
</dbReference>
<feature type="transmembrane region" description="Helical" evidence="8">
    <location>
        <begin position="267"/>
        <end position="289"/>
    </location>
</feature>
<keyword evidence="5 8" id="KW-0812">Transmembrane</keyword>
<feature type="transmembrane region" description="Helical" evidence="8">
    <location>
        <begin position="12"/>
        <end position="33"/>
    </location>
</feature>
<evidence type="ECO:0000256" key="7">
    <source>
        <dbReference type="ARBA" id="ARBA00023136"/>
    </source>
</evidence>
<feature type="domain" description="ABC transmembrane type-1" evidence="9">
    <location>
        <begin position="80"/>
        <end position="288"/>
    </location>
</feature>
<protein>
    <submittedName>
        <fullName evidence="10">Unannotated protein</fullName>
    </submittedName>
</protein>
<comment type="similarity">
    <text evidence="2">Belongs to the binding-protein-dependent transport system permease family. CysTW subfamily.</text>
</comment>
<evidence type="ECO:0000256" key="4">
    <source>
        <dbReference type="ARBA" id="ARBA00022475"/>
    </source>
</evidence>
<evidence type="ECO:0000259" key="9">
    <source>
        <dbReference type="PROSITE" id="PS50928"/>
    </source>
</evidence>
<comment type="subcellular location">
    <subcellularLocation>
        <location evidence="1">Cell membrane</location>
        <topology evidence="1">Multi-pass membrane protein</topology>
    </subcellularLocation>
</comment>
<reference evidence="10" key="1">
    <citation type="submission" date="2020-05" db="EMBL/GenBank/DDBJ databases">
        <authorList>
            <person name="Chiriac C."/>
            <person name="Salcher M."/>
            <person name="Ghai R."/>
            <person name="Kavagutti S V."/>
        </authorList>
    </citation>
    <scope>NUCLEOTIDE SEQUENCE</scope>
</reference>
<dbReference type="PROSITE" id="PS50928">
    <property type="entry name" value="ABC_TM1"/>
    <property type="match status" value="1"/>
</dbReference>
<accession>A0A6J6NK79</accession>
<proteinExistence type="inferred from homology"/>
<keyword evidence="3" id="KW-0813">Transport</keyword>
<organism evidence="10">
    <name type="scientific">freshwater metagenome</name>
    <dbReference type="NCBI Taxonomy" id="449393"/>
    <lineage>
        <taxon>unclassified sequences</taxon>
        <taxon>metagenomes</taxon>
        <taxon>ecological metagenomes</taxon>
    </lineage>
</organism>
<sequence>MARRSRQSLNTLWLGLAAPGMAWMALFFIVPFYSVAAVAFGQVDPIRQSAVPEWNPRYWDFTLFTDVMHRVVDGDLGTVFVRTALYVVLAVAGCVVVGYPVAYFVSRDAGKWRAALLVLMILPYWVSYLMRMLAWVNLLQPQGWMAQLLSHLPAGNRNWLSGQPITVVLGLVYGYVPFFILPLYATLDRIDGRLLEAARDLGATSRQAFWRVTLPLSRQGLMAACVITALPMVGDYYTNNLLSASPRTEMVGNQIVFFLQQTTQPQVGASLVLMLSAALLVVMAGYLVSVNRAQKLVTR</sequence>
<feature type="transmembrane region" description="Helical" evidence="8">
    <location>
        <begin position="114"/>
        <end position="136"/>
    </location>
</feature>
<name>A0A6J6NK79_9ZZZZ</name>
<evidence type="ECO:0000313" key="10">
    <source>
        <dbReference type="EMBL" id="CAB4686789.1"/>
    </source>
</evidence>
<dbReference type="SUPFAM" id="SSF161098">
    <property type="entry name" value="MetI-like"/>
    <property type="match status" value="1"/>
</dbReference>
<dbReference type="EMBL" id="CAEZXM010000074">
    <property type="protein sequence ID" value="CAB4686789.1"/>
    <property type="molecule type" value="Genomic_DNA"/>
</dbReference>
<dbReference type="PANTHER" id="PTHR42929">
    <property type="entry name" value="INNER MEMBRANE ABC TRANSPORTER PERMEASE PROTEIN YDCU-RELATED-RELATED"/>
    <property type="match status" value="1"/>
</dbReference>
<dbReference type="Pfam" id="PF00528">
    <property type="entry name" value="BPD_transp_1"/>
    <property type="match status" value="1"/>
</dbReference>
<keyword evidence="4" id="KW-1003">Cell membrane</keyword>
<dbReference type="GO" id="GO:0055085">
    <property type="term" value="P:transmembrane transport"/>
    <property type="evidence" value="ECO:0007669"/>
    <property type="project" value="InterPro"/>
</dbReference>
<dbReference type="Gene3D" id="1.10.3720.10">
    <property type="entry name" value="MetI-like"/>
    <property type="match status" value="1"/>
</dbReference>
<evidence type="ECO:0000256" key="3">
    <source>
        <dbReference type="ARBA" id="ARBA00022448"/>
    </source>
</evidence>
<gene>
    <name evidence="10" type="ORF">UFOPK2366_00526</name>
</gene>
<feature type="transmembrane region" description="Helical" evidence="8">
    <location>
        <begin position="208"/>
        <end position="233"/>
    </location>
</feature>
<dbReference type="CDD" id="cd06261">
    <property type="entry name" value="TM_PBP2"/>
    <property type="match status" value="1"/>
</dbReference>
<keyword evidence="6 8" id="KW-1133">Transmembrane helix</keyword>
<dbReference type="AlphaFoldDB" id="A0A6J6NK79"/>
<evidence type="ECO:0000256" key="2">
    <source>
        <dbReference type="ARBA" id="ARBA00007069"/>
    </source>
</evidence>
<dbReference type="GO" id="GO:0005886">
    <property type="term" value="C:plasma membrane"/>
    <property type="evidence" value="ECO:0007669"/>
    <property type="project" value="UniProtKB-SubCell"/>
</dbReference>
<feature type="transmembrane region" description="Helical" evidence="8">
    <location>
        <begin position="83"/>
        <end position="102"/>
    </location>
</feature>
<evidence type="ECO:0000256" key="5">
    <source>
        <dbReference type="ARBA" id="ARBA00022692"/>
    </source>
</evidence>
<dbReference type="InterPro" id="IPR035906">
    <property type="entry name" value="MetI-like_sf"/>
</dbReference>